<dbReference type="Gene3D" id="1.20.1250.20">
    <property type="entry name" value="MFS general substrate transporter like domains"/>
    <property type="match status" value="2"/>
</dbReference>
<feature type="transmembrane region" description="Helical" evidence="6">
    <location>
        <begin position="397"/>
        <end position="418"/>
    </location>
</feature>
<dbReference type="FunFam" id="1.20.1250.20:FF:000013">
    <property type="entry name" value="MFS general substrate transporter"/>
    <property type="match status" value="1"/>
</dbReference>
<keyword evidence="3 6" id="KW-0812">Transmembrane</keyword>
<dbReference type="PROSITE" id="PS50850">
    <property type="entry name" value="MFS"/>
    <property type="match status" value="1"/>
</dbReference>
<organism evidence="8 9">
    <name type="scientific">Mycena albidolilacea</name>
    <dbReference type="NCBI Taxonomy" id="1033008"/>
    <lineage>
        <taxon>Eukaryota</taxon>
        <taxon>Fungi</taxon>
        <taxon>Dikarya</taxon>
        <taxon>Basidiomycota</taxon>
        <taxon>Agaricomycotina</taxon>
        <taxon>Agaricomycetes</taxon>
        <taxon>Agaricomycetidae</taxon>
        <taxon>Agaricales</taxon>
        <taxon>Marasmiineae</taxon>
        <taxon>Mycenaceae</taxon>
        <taxon>Mycena</taxon>
    </lineage>
</organism>
<dbReference type="PANTHER" id="PTHR43791:SF3">
    <property type="entry name" value="MAJOR FACILITATOR SUPERFAMILY (MFS) PROFILE DOMAIN-CONTAINING PROTEIN"/>
    <property type="match status" value="1"/>
</dbReference>
<keyword evidence="2" id="KW-0813">Transport</keyword>
<dbReference type="InterPro" id="IPR011701">
    <property type="entry name" value="MFS"/>
</dbReference>
<accession>A0AAD7A793</accession>
<evidence type="ECO:0000313" key="9">
    <source>
        <dbReference type="Proteomes" id="UP001218218"/>
    </source>
</evidence>
<feature type="transmembrane region" description="Helical" evidence="6">
    <location>
        <begin position="363"/>
        <end position="385"/>
    </location>
</feature>
<keyword evidence="4 6" id="KW-1133">Transmembrane helix</keyword>
<dbReference type="FunFam" id="1.20.1250.20:FF:000018">
    <property type="entry name" value="MFS transporter permease"/>
    <property type="match status" value="1"/>
</dbReference>
<feature type="transmembrane region" description="Helical" evidence="6">
    <location>
        <begin position="338"/>
        <end position="357"/>
    </location>
</feature>
<feature type="transmembrane region" description="Helical" evidence="6">
    <location>
        <begin position="82"/>
        <end position="104"/>
    </location>
</feature>
<dbReference type="Pfam" id="PF07690">
    <property type="entry name" value="MFS_1"/>
    <property type="match status" value="1"/>
</dbReference>
<dbReference type="EMBL" id="JARIHO010000014">
    <property type="protein sequence ID" value="KAJ7350523.1"/>
    <property type="molecule type" value="Genomic_DNA"/>
</dbReference>
<dbReference type="AlphaFoldDB" id="A0AAD7A793"/>
<dbReference type="GO" id="GO:0022857">
    <property type="term" value="F:transmembrane transporter activity"/>
    <property type="evidence" value="ECO:0007669"/>
    <property type="project" value="InterPro"/>
</dbReference>
<reference evidence="8" key="1">
    <citation type="submission" date="2023-03" db="EMBL/GenBank/DDBJ databases">
        <title>Massive genome expansion in bonnet fungi (Mycena s.s.) driven by repeated elements and novel gene families across ecological guilds.</title>
        <authorList>
            <consortium name="Lawrence Berkeley National Laboratory"/>
            <person name="Harder C.B."/>
            <person name="Miyauchi S."/>
            <person name="Viragh M."/>
            <person name="Kuo A."/>
            <person name="Thoen E."/>
            <person name="Andreopoulos B."/>
            <person name="Lu D."/>
            <person name="Skrede I."/>
            <person name="Drula E."/>
            <person name="Henrissat B."/>
            <person name="Morin E."/>
            <person name="Kohler A."/>
            <person name="Barry K."/>
            <person name="LaButti K."/>
            <person name="Morin E."/>
            <person name="Salamov A."/>
            <person name="Lipzen A."/>
            <person name="Mereny Z."/>
            <person name="Hegedus B."/>
            <person name="Baldrian P."/>
            <person name="Stursova M."/>
            <person name="Weitz H."/>
            <person name="Taylor A."/>
            <person name="Grigoriev I.V."/>
            <person name="Nagy L.G."/>
            <person name="Martin F."/>
            <person name="Kauserud H."/>
        </authorList>
    </citation>
    <scope>NUCLEOTIDE SEQUENCE</scope>
    <source>
        <strain evidence="8">CBHHK002</strain>
    </source>
</reference>
<evidence type="ECO:0000313" key="8">
    <source>
        <dbReference type="EMBL" id="KAJ7350523.1"/>
    </source>
</evidence>
<feature type="transmembrane region" description="Helical" evidence="6">
    <location>
        <begin position="171"/>
        <end position="192"/>
    </location>
</feature>
<feature type="transmembrane region" description="Helical" evidence="6">
    <location>
        <begin position="430"/>
        <end position="452"/>
    </location>
</feature>
<gene>
    <name evidence="8" type="ORF">DFH08DRAFT_112065</name>
</gene>
<dbReference type="InterPro" id="IPR036259">
    <property type="entry name" value="MFS_trans_sf"/>
</dbReference>
<sequence length="477" mass="53040">MDSLFKADDIEKKEESLVSLPQLQSDEEKARYERRTMRSVDLHIIPIVSLLYSFALIDRINLGAARTAGMGPALHLEVGERFSIATVMYFIPYILLQIPGNLVVRRFGAKNYLTCITLGWGAVQLGMSFVPTWGYLTLCRVLLGMFEASFFPGIVYVISSWYTRYEVQKRLAFFYLSSVTISGFSPILAYVFSLLDGKKNIAGWSWIFIIEGSVTLFLAVIAFFLLPDFPESNTFLTPDQTAFVLERIECDRGDSVPDQLTLHKVFHHLSDWTLWAYGLMFMCCTLPAYALAYFISIILKGMGWSSADALLLSAPPYAPAFLSAVFFAWLSDKYRHRAGFIVIQALISITGLCLTAFSPQNGVRYFGIFLLNAGSSGCIPSILAYSANNVVGSSKRSVGSALTVAFGGVGGIIASTVYREKDFPRYLPGLWVTLGAQFLLLFLVWATTLHFTRLNRLSRAGKLAGPLEGQVGFFYTL</sequence>
<feature type="transmembrane region" description="Helical" evidence="6">
    <location>
        <begin position="40"/>
        <end position="62"/>
    </location>
</feature>
<keyword evidence="9" id="KW-1185">Reference proteome</keyword>
<feature type="domain" description="Major facilitator superfamily (MFS) profile" evidence="7">
    <location>
        <begin position="44"/>
        <end position="453"/>
    </location>
</feature>
<dbReference type="GO" id="GO:0016020">
    <property type="term" value="C:membrane"/>
    <property type="evidence" value="ECO:0007669"/>
    <property type="project" value="UniProtKB-SubCell"/>
</dbReference>
<dbReference type="Proteomes" id="UP001218218">
    <property type="component" value="Unassembled WGS sequence"/>
</dbReference>
<evidence type="ECO:0000256" key="2">
    <source>
        <dbReference type="ARBA" id="ARBA00022448"/>
    </source>
</evidence>
<dbReference type="SUPFAM" id="SSF103473">
    <property type="entry name" value="MFS general substrate transporter"/>
    <property type="match status" value="1"/>
</dbReference>
<keyword evidence="5 6" id="KW-0472">Membrane</keyword>
<evidence type="ECO:0000256" key="5">
    <source>
        <dbReference type="ARBA" id="ARBA00023136"/>
    </source>
</evidence>
<feature type="transmembrane region" description="Helical" evidence="6">
    <location>
        <begin position="204"/>
        <end position="226"/>
    </location>
</feature>
<proteinExistence type="predicted"/>
<protein>
    <submittedName>
        <fullName evidence="8">Major facilitator superfamily domain-containing protein</fullName>
    </submittedName>
</protein>
<dbReference type="InterPro" id="IPR020846">
    <property type="entry name" value="MFS_dom"/>
</dbReference>
<evidence type="ECO:0000256" key="3">
    <source>
        <dbReference type="ARBA" id="ARBA00022692"/>
    </source>
</evidence>
<feature type="transmembrane region" description="Helical" evidence="6">
    <location>
        <begin position="111"/>
        <end position="129"/>
    </location>
</feature>
<feature type="transmembrane region" description="Helical" evidence="6">
    <location>
        <begin position="135"/>
        <end position="159"/>
    </location>
</feature>
<evidence type="ECO:0000256" key="4">
    <source>
        <dbReference type="ARBA" id="ARBA00022989"/>
    </source>
</evidence>
<evidence type="ECO:0000256" key="6">
    <source>
        <dbReference type="SAM" id="Phobius"/>
    </source>
</evidence>
<dbReference type="PANTHER" id="PTHR43791">
    <property type="entry name" value="PERMEASE-RELATED"/>
    <property type="match status" value="1"/>
</dbReference>
<name>A0AAD7A793_9AGAR</name>
<comment type="caution">
    <text evidence="8">The sequence shown here is derived from an EMBL/GenBank/DDBJ whole genome shotgun (WGS) entry which is preliminary data.</text>
</comment>
<evidence type="ECO:0000256" key="1">
    <source>
        <dbReference type="ARBA" id="ARBA00004141"/>
    </source>
</evidence>
<feature type="transmembrane region" description="Helical" evidence="6">
    <location>
        <begin position="310"/>
        <end position="331"/>
    </location>
</feature>
<evidence type="ECO:0000259" key="7">
    <source>
        <dbReference type="PROSITE" id="PS50850"/>
    </source>
</evidence>
<comment type="subcellular location">
    <subcellularLocation>
        <location evidence="1">Membrane</location>
        <topology evidence="1">Multi-pass membrane protein</topology>
    </subcellularLocation>
</comment>
<feature type="transmembrane region" description="Helical" evidence="6">
    <location>
        <begin position="274"/>
        <end position="298"/>
    </location>
</feature>